<evidence type="ECO:0000259" key="1">
    <source>
        <dbReference type="Pfam" id="PF16862"/>
    </source>
</evidence>
<dbReference type="Gene3D" id="3.20.20.80">
    <property type="entry name" value="Glycosidases"/>
    <property type="match status" value="1"/>
</dbReference>
<evidence type="ECO:0000313" key="3">
    <source>
        <dbReference type="Proteomes" id="UP001056384"/>
    </source>
</evidence>
<dbReference type="InterPro" id="IPR017853">
    <property type="entry name" value="GH"/>
</dbReference>
<organism evidence="2 3">
    <name type="scientific">Septoria linicola</name>
    <dbReference type="NCBI Taxonomy" id="215465"/>
    <lineage>
        <taxon>Eukaryota</taxon>
        <taxon>Fungi</taxon>
        <taxon>Dikarya</taxon>
        <taxon>Ascomycota</taxon>
        <taxon>Pezizomycotina</taxon>
        <taxon>Dothideomycetes</taxon>
        <taxon>Dothideomycetidae</taxon>
        <taxon>Mycosphaerellales</taxon>
        <taxon>Mycosphaerellaceae</taxon>
        <taxon>Septoria</taxon>
    </lineage>
</organism>
<proteinExistence type="predicted"/>
<keyword evidence="3" id="KW-1185">Reference proteome</keyword>
<evidence type="ECO:0000313" key="2">
    <source>
        <dbReference type="EMBL" id="USW58048.1"/>
    </source>
</evidence>
<dbReference type="SUPFAM" id="SSF51445">
    <property type="entry name" value="(Trans)glycosidases"/>
    <property type="match status" value="1"/>
</dbReference>
<dbReference type="AlphaFoldDB" id="A0A9Q9B5W1"/>
<sequence>MRPVNHLSFALIARSIVSPVVDTNKITVDASPAKNANSPLEHFLSYSIEFSSFADFAGNRSNPNTYSYNLILLSNIAKYAGSQPLVRVGGNTQDLTLFNASQKSAVQQYFQCPESRLSGKSDDRTGILRVVSDALLDSVPYACRALRDRFYGWELGNEPDFYALPISGPNPPRGSGRNEEQYAAEWLEWPRKIRSQVQKACPDLAKDSVYKYLAPSLAGSPALINFSAAKIFSAGLDSDNTVGILSQHKYIAARGQPGITLQGTLINHTSNKRAVNELLAVSASIQNIPNKNFSPSQPQSRTFQTRMESVAGICIKAPTTAIKPGSPSKPGTQLGGPKPHGPCYGNIATSAFLGDLTKSRPQVVDLGLQRFDESAYASYVNGKLAKIAVINLREYNASADNASKTSAGRPSKSYTFQLPRGCRGASVQRLSANGSDAITGVTFDGFSYAAELNEGRPVRLNNVTRGESVAVRKGELTIQVPNSGAVILSLQ</sequence>
<dbReference type="Proteomes" id="UP001056384">
    <property type="component" value="Chromosome 10"/>
</dbReference>
<feature type="domain" description="Beta-glucuronidase C-terminal" evidence="1">
    <location>
        <begin position="375"/>
        <end position="487"/>
    </location>
</feature>
<keyword evidence="2" id="KW-0378">Hydrolase</keyword>
<dbReference type="PANTHER" id="PTHR36183">
    <property type="entry name" value="BETA-GLUCURONIDASE"/>
    <property type="match status" value="1"/>
</dbReference>
<dbReference type="GO" id="GO:0016787">
    <property type="term" value="F:hydrolase activity"/>
    <property type="evidence" value="ECO:0007669"/>
    <property type="project" value="UniProtKB-KW"/>
</dbReference>
<reference evidence="2" key="1">
    <citation type="submission" date="2022-06" db="EMBL/GenBank/DDBJ databases">
        <title>Complete genome sequences of two strains of the flax pathogen Septoria linicola.</title>
        <authorList>
            <person name="Lapalu N."/>
            <person name="Simon A."/>
            <person name="Demenou B."/>
            <person name="Paumier D."/>
            <person name="Guillot M.-P."/>
            <person name="Gout L."/>
            <person name="Valade R."/>
        </authorList>
    </citation>
    <scope>NUCLEOTIDE SEQUENCE</scope>
    <source>
        <strain evidence="2">SE15195</strain>
    </source>
</reference>
<dbReference type="EMBL" id="CP099427">
    <property type="protein sequence ID" value="USW58048.1"/>
    <property type="molecule type" value="Genomic_DNA"/>
</dbReference>
<protein>
    <submittedName>
        <fullName evidence="2">Glycosyl hydrolase, all-beta, glycoside hydrolase superfamily, beta-glucuronidase</fullName>
    </submittedName>
</protein>
<dbReference type="InterPro" id="IPR052974">
    <property type="entry name" value="GH79_Enzymes"/>
</dbReference>
<name>A0A9Q9B5W1_9PEZI</name>
<accession>A0A9Q9B5W1</accession>
<gene>
    <name evidence="2" type="ORF">Slin15195_G113670</name>
</gene>
<dbReference type="Pfam" id="PF16862">
    <property type="entry name" value="Glyco_hydro_79C"/>
    <property type="match status" value="1"/>
</dbReference>
<dbReference type="PANTHER" id="PTHR36183:SF2">
    <property type="entry name" value="BETA-GLUCURONIDASE C-TERMINAL DOMAIN-CONTAINING PROTEIN"/>
    <property type="match status" value="1"/>
</dbReference>
<dbReference type="InterPro" id="IPR013780">
    <property type="entry name" value="Glyco_hydro_b"/>
</dbReference>
<dbReference type="Gene3D" id="2.60.40.1180">
    <property type="entry name" value="Golgi alpha-mannosidase II"/>
    <property type="match status" value="1"/>
</dbReference>
<dbReference type="InterPro" id="IPR031728">
    <property type="entry name" value="GlcAase_C"/>
</dbReference>